<dbReference type="OrthoDB" id="4631832at2759"/>
<name>A0A9P8Y9B0_9PEZI</name>
<evidence type="ECO:0000313" key="1">
    <source>
        <dbReference type="EMBL" id="KAH7033348.1"/>
    </source>
</evidence>
<protein>
    <submittedName>
        <fullName evidence="1">Uncharacterized protein</fullName>
    </submittedName>
</protein>
<keyword evidence="2" id="KW-1185">Reference proteome</keyword>
<dbReference type="GeneID" id="70188131"/>
<dbReference type="AlphaFoldDB" id="A0A9P8Y9B0"/>
<accession>A0A9P8Y9B0</accession>
<dbReference type="RefSeq" id="XP_046014180.1">
    <property type="nucleotide sequence ID" value="XM_046158585.1"/>
</dbReference>
<dbReference type="EMBL" id="JAGTJQ010000004">
    <property type="protein sequence ID" value="KAH7033348.1"/>
    <property type="molecule type" value="Genomic_DNA"/>
</dbReference>
<reference evidence="1" key="1">
    <citation type="journal article" date="2021" name="Nat. Commun.">
        <title>Genetic determinants of endophytism in the Arabidopsis root mycobiome.</title>
        <authorList>
            <person name="Mesny F."/>
            <person name="Miyauchi S."/>
            <person name="Thiergart T."/>
            <person name="Pickel B."/>
            <person name="Atanasova L."/>
            <person name="Karlsson M."/>
            <person name="Huettel B."/>
            <person name="Barry K.W."/>
            <person name="Haridas S."/>
            <person name="Chen C."/>
            <person name="Bauer D."/>
            <person name="Andreopoulos W."/>
            <person name="Pangilinan J."/>
            <person name="LaButti K."/>
            <person name="Riley R."/>
            <person name="Lipzen A."/>
            <person name="Clum A."/>
            <person name="Drula E."/>
            <person name="Henrissat B."/>
            <person name="Kohler A."/>
            <person name="Grigoriev I.V."/>
            <person name="Martin F.M."/>
            <person name="Hacquard S."/>
        </authorList>
    </citation>
    <scope>NUCLEOTIDE SEQUENCE</scope>
    <source>
        <strain evidence="1">MPI-CAGE-CH-0230</strain>
    </source>
</reference>
<proteinExistence type="predicted"/>
<comment type="caution">
    <text evidence="1">The sequence shown here is derived from an EMBL/GenBank/DDBJ whole genome shotgun (WGS) entry which is preliminary data.</text>
</comment>
<dbReference type="Proteomes" id="UP000756346">
    <property type="component" value="Unassembled WGS sequence"/>
</dbReference>
<gene>
    <name evidence="1" type="ORF">B0I36DRAFT_362027</name>
</gene>
<evidence type="ECO:0000313" key="2">
    <source>
        <dbReference type="Proteomes" id="UP000756346"/>
    </source>
</evidence>
<sequence>MGFVVSVSPLDPSKTPYIITIALLSLVLGSSRETPEYTGSPSDCRLVIREIRSQPKDRIFSLYSGLCVVFTHGACQAKLCAVEYLPRPVNQSARWMADVLEVPLLGECIEHSREGVAGDSDVINGDSGSYRLWIGSVS</sequence>
<organism evidence="1 2">
    <name type="scientific">Microdochium trichocladiopsis</name>
    <dbReference type="NCBI Taxonomy" id="1682393"/>
    <lineage>
        <taxon>Eukaryota</taxon>
        <taxon>Fungi</taxon>
        <taxon>Dikarya</taxon>
        <taxon>Ascomycota</taxon>
        <taxon>Pezizomycotina</taxon>
        <taxon>Sordariomycetes</taxon>
        <taxon>Xylariomycetidae</taxon>
        <taxon>Xylariales</taxon>
        <taxon>Microdochiaceae</taxon>
        <taxon>Microdochium</taxon>
    </lineage>
</organism>